<feature type="signal peptide" evidence="1">
    <location>
        <begin position="1"/>
        <end position="18"/>
    </location>
</feature>
<reference evidence="3 4" key="1">
    <citation type="journal article" date="2013" name="Environ. Microbiol.">
        <title>Complete genome, catabolic sub-proteomes and key-metabolites of Desulfobacula toluolica Tol2, a marine, aromatic compound-degrading, sulfate-reducing bacterium.</title>
        <authorList>
            <person name="Wohlbrand L."/>
            <person name="Jacob J.H."/>
            <person name="Kube M."/>
            <person name="Mussmann M."/>
            <person name="Jarling R."/>
            <person name="Beck A."/>
            <person name="Amann R."/>
            <person name="Wilkes H."/>
            <person name="Reinhardt R."/>
            <person name="Rabus R."/>
        </authorList>
    </citation>
    <scope>NUCLEOTIDE SEQUENCE [LARGE SCALE GENOMIC DNA]</scope>
    <source>
        <strain evidence="4">DSM 7467 / Tol2</strain>
    </source>
</reference>
<dbReference type="PATRIC" id="fig|651182.5.peg.4939"/>
<name>K0NQB7_DESTT</name>
<keyword evidence="4" id="KW-1185">Reference proteome</keyword>
<dbReference type="RefSeq" id="WP_014959533.1">
    <property type="nucleotide sequence ID" value="NC_018645.1"/>
</dbReference>
<evidence type="ECO:0000256" key="1">
    <source>
        <dbReference type="SAM" id="SignalP"/>
    </source>
</evidence>
<sequence length="375" mass="41930">MRVNVKPVLLIFIGLAMAFFTGCSSDSESPVKEKETKELSFMSIGSFAVNPLANGCTEVRDGAGRTLILVPRDADIPSGYEKFQVVRTPVERVVAYGFFDIAILKALGVIESLKGVLAEKEDWFIPEVVRGMEENAITFLGDYNAVDFEQLRKVRPELVLTWDMSILPMLDEMGVACVITTTPVAMCLNARMKFIRFLAPFFNKQAQANQYFERVSNALEQIRKNTAKASYKPKVMWGDIYEKRVLVEPGNAWVGELVELALSDYQFEDIFGKSCVEISLERFLYSGQDAEIFFTYRTPKSGASSKAALARANPLLAGVKPLKDGRVYSPMPHYTQSGDKLDEILTDIAAILHPECYPGHKLGYFRQLPDTDPKS</sequence>
<dbReference type="Proteomes" id="UP000007347">
    <property type="component" value="Chromosome"/>
</dbReference>
<feature type="domain" description="Fe/B12 periplasmic-binding" evidence="2">
    <location>
        <begin position="92"/>
        <end position="356"/>
    </location>
</feature>
<dbReference type="KEGG" id="dto:TOL2_C41970"/>
<proteinExistence type="predicted"/>
<dbReference type="Gene3D" id="3.40.50.1980">
    <property type="entry name" value="Nitrogenase molybdenum iron protein domain"/>
    <property type="match status" value="2"/>
</dbReference>
<dbReference type="EMBL" id="FO203503">
    <property type="protein sequence ID" value="CCK82353.1"/>
    <property type="molecule type" value="Genomic_DNA"/>
</dbReference>
<dbReference type="PANTHER" id="PTHR30535:SF34">
    <property type="entry name" value="MOLYBDATE-BINDING PROTEIN MOLA"/>
    <property type="match status" value="1"/>
</dbReference>
<protein>
    <submittedName>
        <fullName evidence="3">ABC transport system, periplasmic binding protein</fullName>
    </submittedName>
</protein>
<dbReference type="STRING" id="651182.TOL2_C41970"/>
<dbReference type="OrthoDB" id="9812528at2"/>
<dbReference type="InterPro" id="IPR002491">
    <property type="entry name" value="ABC_transptr_periplasmic_BD"/>
</dbReference>
<dbReference type="PROSITE" id="PS51257">
    <property type="entry name" value="PROKAR_LIPOPROTEIN"/>
    <property type="match status" value="1"/>
</dbReference>
<organism evidence="3 4">
    <name type="scientific">Desulfobacula toluolica (strain DSM 7467 / Tol2)</name>
    <dbReference type="NCBI Taxonomy" id="651182"/>
    <lineage>
        <taxon>Bacteria</taxon>
        <taxon>Pseudomonadati</taxon>
        <taxon>Thermodesulfobacteriota</taxon>
        <taxon>Desulfobacteria</taxon>
        <taxon>Desulfobacterales</taxon>
        <taxon>Desulfobacteraceae</taxon>
        <taxon>Desulfobacula</taxon>
    </lineage>
</organism>
<feature type="chain" id="PRO_5003837836" evidence="1">
    <location>
        <begin position="19"/>
        <end position="375"/>
    </location>
</feature>
<evidence type="ECO:0000313" key="3">
    <source>
        <dbReference type="EMBL" id="CCK82353.1"/>
    </source>
</evidence>
<dbReference type="Pfam" id="PF01497">
    <property type="entry name" value="Peripla_BP_2"/>
    <property type="match status" value="1"/>
</dbReference>
<dbReference type="PROSITE" id="PS50983">
    <property type="entry name" value="FE_B12_PBP"/>
    <property type="match status" value="1"/>
</dbReference>
<accession>K0NQB7</accession>
<evidence type="ECO:0000313" key="4">
    <source>
        <dbReference type="Proteomes" id="UP000007347"/>
    </source>
</evidence>
<evidence type="ECO:0000259" key="2">
    <source>
        <dbReference type="PROSITE" id="PS50983"/>
    </source>
</evidence>
<dbReference type="AlphaFoldDB" id="K0NQB7"/>
<dbReference type="PANTHER" id="PTHR30535">
    <property type="entry name" value="VITAMIN B12-BINDING PROTEIN"/>
    <property type="match status" value="1"/>
</dbReference>
<gene>
    <name evidence="3" type="ordered locus">TOL2_C41970</name>
</gene>
<dbReference type="InterPro" id="IPR050902">
    <property type="entry name" value="ABC_Transporter_SBP"/>
</dbReference>
<dbReference type="SUPFAM" id="SSF53807">
    <property type="entry name" value="Helical backbone' metal receptor"/>
    <property type="match status" value="1"/>
</dbReference>
<dbReference type="HOGENOM" id="CLU_025776_0_0_7"/>
<keyword evidence="1" id="KW-0732">Signal</keyword>